<evidence type="ECO:0000313" key="3">
    <source>
        <dbReference type="Proteomes" id="UP000035337"/>
    </source>
</evidence>
<dbReference type="InterPro" id="IPR014995">
    <property type="entry name" value="DUF1844"/>
</dbReference>
<protein>
    <recommendedName>
        <fullName evidence="4">DUF1844 domain-containing protein</fullName>
    </recommendedName>
</protein>
<dbReference type="OrthoDB" id="9796210at2"/>
<feature type="region of interest" description="Disordered" evidence="1">
    <location>
        <begin position="87"/>
        <end position="110"/>
    </location>
</feature>
<dbReference type="STRING" id="1408281.Epro_1238"/>
<evidence type="ECO:0000256" key="1">
    <source>
        <dbReference type="SAM" id="MobiDB-lite"/>
    </source>
</evidence>
<organism evidence="2 3">
    <name type="scientific">Endomicrobium proavitum</name>
    <dbReference type="NCBI Taxonomy" id="1408281"/>
    <lineage>
        <taxon>Bacteria</taxon>
        <taxon>Pseudomonadati</taxon>
        <taxon>Elusimicrobiota</taxon>
        <taxon>Endomicrobiia</taxon>
        <taxon>Endomicrobiales</taxon>
        <taxon>Endomicrobiaceae</taxon>
        <taxon>Endomicrobium</taxon>
    </lineage>
</organism>
<proteinExistence type="predicted"/>
<dbReference type="RefSeq" id="WP_052571322.1">
    <property type="nucleotide sequence ID" value="NZ_CP009498.1"/>
</dbReference>
<evidence type="ECO:0008006" key="4">
    <source>
        <dbReference type="Google" id="ProtNLM"/>
    </source>
</evidence>
<dbReference type="Proteomes" id="UP000035337">
    <property type="component" value="Chromosome"/>
</dbReference>
<dbReference type="AlphaFoldDB" id="A0A0G3WL78"/>
<sequence length="110" mass="12522">MAEEQKLDFDVYFFNLLMMFASAAWQQLGKTASPVDGKISKDIKGAQTTINMLLMLRDKTKGNLNKKEEEMLISTISDLQINFADEAAKPENKIEEKKEEHKHSKDCGCH</sequence>
<dbReference type="EMBL" id="CP009498">
    <property type="protein sequence ID" value="AKL98617.1"/>
    <property type="molecule type" value="Genomic_DNA"/>
</dbReference>
<accession>A0A0G3WL78</accession>
<dbReference type="Pfam" id="PF08899">
    <property type="entry name" value="DUF1844"/>
    <property type="match status" value="1"/>
</dbReference>
<keyword evidence="3" id="KW-1185">Reference proteome</keyword>
<gene>
    <name evidence="2" type="ORF">Epro_1238</name>
</gene>
<reference evidence="2 3" key="1">
    <citation type="submission" date="2014-09" db="EMBL/GenBank/DDBJ databases">
        <title>Complete genome sequence of Endomicrobium proavitum.</title>
        <authorList>
            <person name="Zheng H."/>
        </authorList>
    </citation>
    <scope>NUCLEOTIDE SEQUENCE [LARGE SCALE GENOMIC DNA]</scope>
    <source>
        <strain evidence="2 3">Rsa215</strain>
    </source>
</reference>
<name>A0A0G3WL78_9BACT</name>
<dbReference type="KEGG" id="epo:Epro_1238"/>
<evidence type="ECO:0000313" key="2">
    <source>
        <dbReference type="EMBL" id="AKL98617.1"/>
    </source>
</evidence>